<proteinExistence type="predicted"/>
<dbReference type="PANTHER" id="PTHR34698">
    <property type="entry name" value="5-OXOPROLINASE SUBUNIT B"/>
    <property type="match status" value="1"/>
</dbReference>
<gene>
    <name evidence="5" type="primary">kipI</name>
    <name evidence="5" type="ORF">J40TS1_46040</name>
</gene>
<dbReference type="InterPro" id="IPR003833">
    <property type="entry name" value="CT_C_D"/>
</dbReference>
<name>A0A919YQR7_9BACL</name>
<dbReference type="InterPro" id="IPR029000">
    <property type="entry name" value="Cyclophilin-like_dom_sf"/>
</dbReference>
<dbReference type="AlphaFoldDB" id="A0A919YQR7"/>
<organism evidence="5 6">
    <name type="scientific">Paenibacillus montaniterrae</name>
    <dbReference type="NCBI Taxonomy" id="429341"/>
    <lineage>
        <taxon>Bacteria</taxon>
        <taxon>Bacillati</taxon>
        <taxon>Bacillota</taxon>
        <taxon>Bacilli</taxon>
        <taxon>Bacillales</taxon>
        <taxon>Paenibacillaceae</taxon>
        <taxon>Paenibacillus</taxon>
    </lineage>
</organism>
<feature type="domain" description="Carboxyltransferase" evidence="4">
    <location>
        <begin position="3"/>
        <end position="221"/>
    </location>
</feature>
<dbReference type="EMBL" id="BOSE01000011">
    <property type="protein sequence ID" value="GIP18962.1"/>
    <property type="molecule type" value="Genomic_DNA"/>
</dbReference>
<evidence type="ECO:0000256" key="2">
    <source>
        <dbReference type="ARBA" id="ARBA00022801"/>
    </source>
</evidence>
<comment type="caution">
    <text evidence="5">The sequence shown here is derived from an EMBL/GenBank/DDBJ whole genome shotgun (WGS) entry which is preliminary data.</text>
</comment>
<dbReference type="GO" id="GO:0016787">
    <property type="term" value="F:hydrolase activity"/>
    <property type="evidence" value="ECO:0007669"/>
    <property type="project" value="UniProtKB-KW"/>
</dbReference>
<evidence type="ECO:0000259" key="4">
    <source>
        <dbReference type="SMART" id="SM00796"/>
    </source>
</evidence>
<dbReference type="InterPro" id="IPR010016">
    <property type="entry name" value="PxpB"/>
</dbReference>
<evidence type="ECO:0000313" key="6">
    <source>
        <dbReference type="Proteomes" id="UP000683139"/>
    </source>
</evidence>
<dbReference type="RefSeq" id="WP_246563884.1">
    <property type="nucleotide sequence ID" value="NZ_BOSE01000011.1"/>
</dbReference>
<sequence length="246" mass="27443">MNYSLQALGERAILIALGNEINEQIHQQVVGLLAELERAKLLGVVEYVPAYCSIMVHYEPMVIWQSIRTSHDLQQSPSQRLKQQLAFVIEQHAARPDNFSPHEGRVVEIPVCYGGTYGPDLAEVARYNELSVDEVIRIHSGRTYLVHMLGFAPGFPYLGGMDPAIAMPRKAIPRAAIEAGSVGIAGEQTGIYPIRTPGGWRIIGRTPLKLFHPEYEVPSLIQAGDRIKFIPISHEQFSRIGDLHWT</sequence>
<dbReference type="NCBIfam" id="TIGR00370">
    <property type="entry name" value="5-oxoprolinase subunit PxpB"/>
    <property type="match status" value="1"/>
</dbReference>
<evidence type="ECO:0000313" key="5">
    <source>
        <dbReference type="EMBL" id="GIP18962.1"/>
    </source>
</evidence>
<dbReference type="SUPFAM" id="SSF160467">
    <property type="entry name" value="PH0987 N-terminal domain-like"/>
    <property type="match status" value="1"/>
</dbReference>
<keyword evidence="3" id="KW-0067">ATP-binding</keyword>
<keyword evidence="6" id="KW-1185">Reference proteome</keyword>
<evidence type="ECO:0000256" key="1">
    <source>
        <dbReference type="ARBA" id="ARBA00022741"/>
    </source>
</evidence>
<protein>
    <submittedName>
        <fullName evidence="5">Kinase A inhibitor</fullName>
    </submittedName>
</protein>
<dbReference type="SMART" id="SM00796">
    <property type="entry name" value="AHS1"/>
    <property type="match status" value="1"/>
</dbReference>
<dbReference type="GO" id="GO:0005524">
    <property type="term" value="F:ATP binding"/>
    <property type="evidence" value="ECO:0007669"/>
    <property type="project" value="UniProtKB-KW"/>
</dbReference>
<dbReference type="SUPFAM" id="SSF50891">
    <property type="entry name" value="Cyclophilin-like"/>
    <property type="match status" value="1"/>
</dbReference>
<dbReference type="Proteomes" id="UP000683139">
    <property type="component" value="Unassembled WGS sequence"/>
</dbReference>
<keyword evidence="2" id="KW-0378">Hydrolase</keyword>
<dbReference type="Gene3D" id="3.30.1360.40">
    <property type="match status" value="1"/>
</dbReference>
<reference evidence="5" key="1">
    <citation type="submission" date="2021-03" db="EMBL/GenBank/DDBJ databases">
        <title>Antimicrobial resistance genes in bacteria isolated from Japanese honey, and their potential for conferring macrolide and lincosamide resistance in the American foulbrood pathogen Paenibacillus larvae.</title>
        <authorList>
            <person name="Okamoto M."/>
            <person name="Kumagai M."/>
            <person name="Kanamori H."/>
            <person name="Takamatsu D."/>
        </authorList>
    </citation>
    <scope>NUCLEOTIDE SEQUENCE</scope>
    <source>
        <strain evidence="5">J40TS1</strain>
    </source>
</reference>
<dbReference type="PANTHER" id="PTHR34698:SF2">
    <property type="entry name" value="5-OXOPROLINASE SUBUNIT B"/>
    <property type="match status" value="1"/>
</dbReference>
<accession>A0A919YQR7</accession>
<keyword evidence="1" id="KW-0547">Nucleotide-binding</keyword>
<evidence type="ECO:0000256" key="3">
    <source>
        <dbReference type="ARBA" id="ARBA00022840"/>
    </source>
</evidence>
<dbReference type="Gene3D" id="2.40.100.10">
    <property type="entry name" value="Cyclophilin-like"/>
    <property type="match status" value="1"/>
</dbReference>
<dbReference type="Pfam" id="PF02682">
    <property type="entry name" value="CT_C_D"/>
    <property type="match status" value="1"/>
</dbReference>